<name>A0A345HMW7_9ACTN</name>
<dbReference type="KEGG" id="spad:DVK44_10350"/>
<dbReference type="RefSeq" id="WP_114659406.1">
    <property type="nucleotide sequence ID" value="NZ_CP031194.1"/>
</dbReference>
<evidence type="ECO:0000313" key="3">
    <source>
        <dbReference type="Proteomes" id="UP000253868"/>
    </source>
</evidence>
<sequence length="371" mass="41817">MGIQELLREVANTYDASAGSYRHVVGQQVLRGVASRSDLALPSPLRAKGYGGRTTPAATPWIGVFDPRINEKPGEGLYLAYIFSADLRTVSLTLQQSISYLEQRLGRGLARQIHLRRNAARLRAALGAQRRNGWMDEPELRHRAERPRAYEAASVISRCYETDQLPAESDLMDDLSHAAQLLTNVNEVDLSWWSQDNADFVTAGYSSSVHSTASEDPLSGFHPKDSSDYFAKIAARQQVKKRSHEKLINSFGVYVVERGFTPTTHLMHPKDLVLHRAEERRSADEEWLVEAKVVRRGNPTEAVRQAVGQLFEYSHFLYEERRRPEPHLVGLFTEDIGGYSSYLEKHGIASIWQKGDEWEGSPLAGEWGMVR</sequence>
<dbReference type="Proteomes" id="UP000253868">
    <property type="component" value="Chromosome"/>
</dbReference>
<feature type="domain" description="Type IV methyl-directed restriction enzyme EcoKMcrB subunit DNA-binding" evidence="1">
    <location>
        <begin position="43"/>
        <end position="182"/>
    </location>
</feature>
<reference evidence="3" key="1">
    <citation type="submission" date="2018-07" db="EMBL/GenBank/DDBJ databases">
        <authorList>
            <person name="Zhao J."/>
        </authorList>
    </citation>
    <scope>NUCLEOTIDE SEQUENCE [LARGE SCALE GENOMIC DNA]</scope>
    <source>
        <strain evidence="3">GSSD-12</strain>
    </source>
</reference>
<dbReference type="EMBL" id="CP031194">
    <property type="protein sequence ID" value="AXG78041.1"/>
    <property type="molecule type" value="Genomic_DNA"/>
</dbReference>
<dbReference type="Pfam" id="PF12102">
    <property type="entry name" value="MrcB_N"/>
    <property type="match status" value="1"/>
</dbReference>
<evidence type="ECO:0000259" key="1">
    <source>
        <dbReference type="Pfam" id="PF12102"/>
    </source>
</evidence>
<organism evidence="2 3">
    <name type="scientific">Streptomyces paludis</name>
    <dbReference type="NCBI Taxonomy" id="2282738"/>
    <lineage>
        <taxon>Bacteria</taxon>
        <taxon>Bacillati</taxon>
        <taxon>Actinomycetota</taxon>
        <taxon>Actinomycetes</taxon>
        <taxon>Kitasatosporales</taxon>
        <taxon>Streptomycetaceae</taxon>
        <taxon>Streptomyces</taxon>
    </lineage>
</organism>
<accession>A0A345HMW7</accession>
<keyword evidence="3" id="KW-1185">Reference proteome</keyword>
<dbReference type="Gene3D" id="3.30.920.90">
    <property type="match status" value="1"/>
</dbReference>
<protein>
    <submittedName>
        <fullName evidence="2">DUF3578 domain-containing protein</fullName>
    </submittedName>
</protein>
<dbReference type="AlphaFoldDB" id="A0A345HMW7"/>
<dbReference type="InterPro" id="IPR021961">
    <property type="entry name" value="McrB_DNA-bd"/>
</dbReference>
<gene>
    <name evidence="2" type="ORF">DVK44_10350</name>
</gene>
<dbReference type="OrthoDB" id="9802640at2"/>
<proteinExistence type="predicted"/>
<evidence type="ECO:0000313" key="2">
    <source>
        <dbReference type="EMBL" id="AXG78041.1"/>
    </source>
</evidence>